<dbReference type="InterPro" id="IPR013123">
    <property type="entry name" value="SpoU_subst-bd"/>
</dbReference>
<dbReference type="InterPro" id="IPR029028">
    <property type="entry name" value="Alpha/beta_knot_MTases"/>
</dbReference>
<dbReference type="Gene3D" id="3.40.1280.10">
    <property type="match status" value="1"/>
</dbReference>
<dbReference type="GO" id="GO:0006396">
    <property type="term" value="P:RNA processing"/>
    <property type="evidence" value="ECO:0007669"/>
    <property type="project" value="InterPro"/>
</dbReference>
<evidence type="ECO:0000256" key="2">
    <source>
        <dbReference type="ARBA" id="ARBA00022603"/>
    </source>
</evidence>
<dbReference type="EMBL" id="LR214951">
    <property type="protein sequence ID" value="VEU59794.1"/>
    <property type="molecule type" value="Genomic_DNA"/>
</dbReference>
<dbReference type="PANTHER" id="PTHR46429">
    <property type="entry name" value="23S RRNA (GUANOSINE-2'-O-)-METHYLTRANSFERASE RLMB"/>
    <property type="match status" value="1"/>
</dbReference>
<dbReference type="InterPro" id="IPR029026">
    <property type="entry name" value="tRNA_m1G_MTases_N"/>
</dbReference>
<reference evidence="5 6" key="1">
    <citation type="submission" date="2019-01" db="EMBL/GenBank/DDBJ databases">
        <authorList>
            <consortium name="Pathogen Informatics"/>
        </authorList>
    </citation>
    <scope>NUCLEOTIDE SEQUENCE [LARGE SCALE GENOMIC DNA]</scope>
    <source>
        <strain evidence="5 6">NCTC10166</strain>
    </source>
</reference>
<dbReference type="PANTHER" id="PTHR46429:SF1">
    <property type="entry name" value="23S RRNA (GUANOSINE-2'-O-)-METHYLTRANSFERASE RLMB"/>
    <property type="match status" value="1"/>
</dbReference>
<keyword evidence="2 5" id="KW-0489">Methyltransferase</keyword>
<dbReference type="InterPro" id="IPR004441">
    <property type="entry name" value="rRNA_MeTrfase_TrmH"/>
</dbReference>
<accession>A0A449A6C9</accession>
<evidence type="ECO:0000259" key="4">
    <source>
        <dbReference type="SMART" id="SM00967"/>
    </source>
</evidence>
<sequence length="225" mass="25247">MKKFICGKNSVIDSLKNNLPISLVYTTNHKLHLEFPNFKIKLVTNEFLNQLTTENHQGYVAQILDIKFYDLNTIIKDKAKEVIILDHIQDPHNFGAIIRTANANGIKHIIFPKDRSVDVTPTVLKVSSGGFVNMKFIKVTSIVSTILKLKKNNYWVYGTSLTKKSKNINDVLFNKPLAIIFGSEGNGLTKAVERVCDELVYIPMKGTVQSLNISVAVGIVLFKIN</sequence>
<dbReference type="KEGG" id="mnu:NCTC10166_00780"/>
<dbReference type="GO" id="GO:0003723">
    <property type="term" value="F:RNA binding"/>
    <property type="evidence" value="ECO:0007669"/>
    <property type="project" value="InterPro"/>
</dbReference>
<dbReference type="SMART" id="SM00967">
    <property type="entry name" value="SpoU_sub_bind"/>
    <property type="match status" value="1"/>
</dbReference>
<feature type="domain" description="RNA 2-O ribose methyltransferase substrate binding" evidence="4">
    <location>
        <begin position="4"/>
        <end position="69"/>
    </location>
</feature>
<dbReference type="CDD" id="cd18103">
    <property type="entry name" value="SpoU-like_RlmB"/>
    <property type="match status" value="1"/>
</dbReference>
<protein>
    <submittedName>
        <fullName evidence="5">rRNA methylase</fullName>
        <ecNumber evidence="5">2.1.1.-</ecNumber>
    </submittedName>
</protein>
<evidence type="ECO:0000313" key="6">
    <source>
        <dbReference type="Proteomes" id="UP000289440"/>
    </source>
</evidence>
<dbReference type="InterPro" id="IPR029064">
    <property type="entry name" value="Ribosomal_eL30-like_sf"/>
</dbReference>
<gene>
    <name evidence="5" type="ORF">NCTC10166_00780</name>
</gene>
<dbReference type="AlphaFoldDB" id="A0A449A6C9"/>
<dbReference type="InterPro" id="IPR001537">
    <property type="entry name" value="SpoU_MeTrfase"/>
</dbReference>
<comment type="similarity">
    <text evidence="1">Belongs to the class IV-like SAM-binding methyltransferase superfamily. RNA methyltransferase TrmH family.</text>
</comment>
<dbReference type="OrthoDB" id="9794400at2"/>
<proteinExistence type="inferred from homology"/>
<dbReference type="NCBIfam" id="TIGR00186">
    <property type="entry name" value="rRNA_methyl_3"/>
    <property type="match status" value="1"/>
</dbReference>
<dbReference type="Pfam" id="PF00588">
    <property type="entry name" value="SpoU_methylase"/>
    <property type="match status" value="1"/>
</dbReference>
<evidence type="ECO:0000256" key="3">
    <source>
        <dbReference type="ARBA" id="ARBA00022679"/>
    </source>
</evidence>
<name>A0A449A6C9_9BACT</name>
<dbReference type="Pfam" id="PF08032">
    <property type="entry name" value="SpoU_sub_bind"/>
    <property type="match status" value="1"/>
</dbReference>
<keyword evidence="3 5" id="KW-0808">Transferase</keyword>
<keyword evidence="6" id="KW-1185">Reference proteome</keyword>
<dbReference type="SUPFAM" id="SSF75217">
    <property type="entry name" value="alpha/beta knot"/>
    <property type="match status" value="1"/>
</dbReference>
<dbReference type="SUPFAM" id="SSF55315">
    <property type="entry name" value="L30e-like"/>
    <property type="match status" value="1"/>
</dbReference>
<dbReference type="RefSeq" id="WP_129720159.1">
    <property type="nucleotide sequence ID" value="NZ_LR214951.1"/>
</dbReference>
<dbReference type="GO" id="GO:0008173">
    <property type="term" value="F:RNA methyltransferase activity"/>
    <property type="evidence" value="ECO:0007669"/>
    <property type="project" value="InterPro"/>
</dbReference>
<dbReference type="GO" id="GO:0032259">
    <property type="term" value="P:methylation"/>
    <property type="evidence" value="ECO:0007669"/>
    <property type="project" value="UniProtKB-KW"/>
</dbReference>
<dbReference type="Proteomes" id="UP000289440">
    <property type="component" value="Chromosome"/>
</dbReference>
<evidence type="ECO:0000256" key="1">
    <source>
        <dbReference type="ARBA" id="ARBA00007228"/>
    </source>
</evidence>
<organism evidence="5 6">
    <name type="scientific">Mesomycoplasma neurolyticum</name>
    <dbReference type="NCBI Taxonomy" id="2120"/>
    <lineage>
        <taxon>Bacteria</taxon>
        <taxon>Bacillati</taxon>
        <taxon>Mycoplasmatota</taxon>
        <taxon>Mycoplasmoidales</taxon>
        <taxon>Metamycoplasmataceae</taxon>
        <taxon>Mesomycoplasma</taxon>
    </lineage>
</organism>
<evidence type="ECO:0000313" key="5">
    <source>
        <dbReference type="EMBL" id="VEU59794.1"/>
    </source>
</evidence>
<dbReference type="GO" id="GO:0005829">
    <property type="term" value="C:cytosol"/>
    <property type="evidence" value="ECO:0007669"/>
    <property type="project" value="TreeGrafter"/>
</dbReference>
<dbReference type="EC" id="2.1.1.-" evidence="5"/>